<feature type="coiled-coil region" evidence="1">
    <location>
        <begin position="1055"/>
        <end position="1082"/>
    </location>
</feature>
<feature type="compositionally biased region" description="Polar residues" evidence="2">
    <location>
        <begin position="869"/>
        <end position="889"/>
    </location>
</feature>
<feature type="compositionally biased region" description="Basic and acidic residues" evidence="2">
    <location>
        <begin position="620"/>
        <end position="629"/>
    </location>
</feature>
<accession>A0AAD8BJ25</accession>
<feature type="compositionally biased region" description="Basic residues" evidence="2">
    <location>
        <begin position="1005"/>
        <end position="1017"/>
    </location>
</feature>
<evidence type="ECO:0000256" key="1">
    <source>
        <dbReference type="SAM" id="Coils"/>
    </source>
</evidence>
<dbReference type="SUPFAM" id="SSF47473">
    <property type="entry name" value="EF-hand"/>
    <property type="match status" value="1"/>
</dbReference>
<feature type="compositionally biased region" description="Pro residues" evidence="2">
    <location>
        <begin position="719"/>
        <end position="734"/>
    </location>
</feature>
<evidence type="ECO:0000313" key="3">
    <source>
        <dbReference type="EMBL" id="KAK0055558.1"/>
    </source>
</evidence>
<feature type="compositionally biased region" description="Basic and acidic residues" evidence="2">
    <location>
        <begin position="470"/>
        <end position="480"/>
    </location>
</feature>
<name>A0AAD8BJ25_BIOPF</name>
<dbReference type="Proteomes" id="UP001233172">
    <property type="component" value="Unassembled WGS sequence"/>
</dbReference>
<feature type="region of interest" description="Disordered" evidence="2">
    <location>
        <begin position="587"/>
        <end position="756"/>
    </location>
</feature>
<keyword evidence="4" id="KW-1185">Reference proteome</keyword>
<feature type="region of interest" description="Disordered" evidence="2">
    <location>
        <begin position="428"/>
        <end position="501"/>
    </location>
</feature>
<keyword evidence="3" id="KW-0418">Kinase</keyword>
<keyword evidence="1" id="KW-0175">Coiled coil</keyword>
<feature type="compositionally biased region" description="Polar residues" evidence="2">
    <location>
        <begin position="682"/>
        <end position="694"/>
    </location>
</feature>
<feature type="region of interest" description="Disordered" evidence="2">
    <location>
        <begin position="336"/>
        <end position="401"/>
    </location>
</feature>
<dbReference type="PANTHER" id="PTHR35538:SF3">
    <property type="entry name" value="C-TYPE LECTIN DOMAIN-CONTAINING PROTEIN"/>
    <property type="match status" value="1"/>
</dbReference>
<feature type="compositionally biased region" description="Basic residues" evidence="2">
    <location>
        <begin position="908"/>
        <end position="921"/>
    </location>
</feature>
<feature type="compositionally biased region" description="Basic and acidic residues" evidence="2">
    <location>
        <begin position="650"/>
        <end position="680"/>
    </location>
</feature>
<proteinExistence type="predicted"/>
<feature type="compositionally biased region" description="Basic and acidic residues" evidence="2">
    <location>
        <begin position="489"/>
        <end position="501"/>
    </location>
</feature>
<feature type="coiled-coil region" evidence="1">
    <location>
        <begin position="962"/>
        <end position="989"/>
    </location>
</feature>
<comment type="caution">
    <text evidence="3">The sequence shown here is derived from an EMBL/GenBank/DDBJ whole genome shotgun (WGS) entry which is preliminary data.</text>
</comment>
<feature type="compositionally biased region" description="Basic and acidic residues" evidence="2">
    <location>
        <begin position="1018"/>
        <end position="1027"/>
    </location>
</feature>
<evidence type="ECO:0000256" key="2">
    <source>
        <dbReference type="SAM" id="MobiDB-lite"/>
    </source>
</evidence>
<dbReference type="EMBL" id="JASAOG010000069">
    <property type="protein sequence ID" value="KAK0055558.1"/>
    <property type="molecule type" value="Genomic_DNA"/>
</dbReference>
<feature type="compositionally biased region" description="Basic and acidic residues" evidence="2">
    <location>
        <begin position="429"/>
        <end position="438"/>
    </location>
</feature>
<reference evidence="3" key="2">
    <citation type="submission" date="2023-04" db="EMBL/GenBank/DDBJ databases">
        <authorList>
            <person name="Bu L."/>
            <person name="Lu L."/>
            <person name="Laidemitt M.R."/>
            <person name="Zhang S.M."/>
            <person name="Mutuku M."/>
            <person name="Mkoji G."/>
            <person name="Steinauer M."/>
            <person name="Loker E.S."/>
        </authorList>
    </citation>
    <scope>NUCLEOTIDE SEQUENCE</scope>
    <source>
        <strain evidence="3">KasaAsao</strain>
        <tissue evidence="3">Whole Snail</tissue>
    </source>
</reference>
<gene>
    <name evidence="3" type="ORF">Bpfe_015069</name>
</gene>
<feature type="compositionally biased region" description="Basic residues" evidence="2">
    <location>
        <begin position="802"/>
        <end position="823"/>
    </location>
</feature>
<feature type="region of interest" description="Disordered" evidence="2">
    <location>
        <begin position="788"/>
        <end position="828"/>
    </location>
</feature>
<dbReference type="InterPro" id="IPR011992">
    <property type="entry name" value="EF-hand-dom_pair"/>
</dbReference>
<sequence>MTVGPDYASEHKFPPLRLGPVSRVSTDGGATHIPARMPDAWDAQGEHKDFRYPRIVVRDPFGRTLDTFTALQDAIYRASWARKKNGEWPKTPIEWRLPKAPVPARPDYSRSGPLHMTANLFPARHAGTTQSYDGSSRELHKTTNVLMDLPTLEIPVDDVAFVAESLNHLPELPSFTFLRHSILAGQSTYVQIVASILLHQKQLKASDVREAHWSFPGFCSGCKRAGFCYGCDKNSKPHVHEDIPAMTGGGFRFWKHDRPRDPKFWKNPSTWRVPSTEEELQFIIDNYGDLAAFERARRRAENDIMEGQTHDQGLGHQRLTNLGTYPPYITIVSTDDLKTRKGEAEEREDDSTVDSGVGEEPKRYRRRTRDEEMARRRKQGFVDHEEEEEEDARREPTNISEASSDRILYRLDTDFVDRLQNGNQFTKRSVNEKFDRNKSPVVDSEEEDEGIQSDGSVTEHKPRQYVMKPPESKSGVEKTKQKSPVKKTSRLEFVDKSKETEAEEQARLLRERAKENVPFGKKRHDITYTAPKFFQVQKKSRKITVAKDPFSTDRELDVPKGGTFELKKGAKKVTKFIEFKKGDRTWKAPKQFEVTHDGKKSSKFWSGPAGQSQSKQGQRRPKEVDESNKARVPKTSSDSGIGSFLIGDGSEEKDATQLSDDASKSRAETSDGVGDKKEDSGPASSDVTSPTAAPTAQEPVKAKRREIVKKTKVELLPPLTAPQSPPRLPSPPPARQRSLTPPSPVATESPIFEREEVPLTAIELPEVPDLPEIEDNLPEKRKQKLKFLVEPPPQPHLAEAAKKRKAAPKIRRLPKHLSRPRKSRPAEAPVTAEELIDIQDPLDFLAKYCIINPDRLPFYEIVFESTLEEQTPRYTKPSTEQPLAQNEQCAQDEELSQDSTQAELPNEKKKKKGKSRAKTPVKRTNAPAPINPQLLPTERGLSIEKVAMTLEEQNLEKLIYTLDLLQDKMNKLCGQLEDLEVRRTELLAQKARFRVPGIASPNFSLKKKKEKKGKRKNKEVEESDRKLRPHEITDDVIVSRLDGKMLKEMCQEPDMKLLESEIEIFKAKFKDVQNRVEQIAAEKLLADAFCMNHYFMRQGENNNMPGEYRRQQSEMYNRLRPNPDLEMNLEEVEEALQLINNHLLTDKEFYFLYSVLNLPRRERINFRLFSIIAALSEKVTQLDPVIRKLINNFDYNALDIKMEKCKELFQLLESEHMPKGAAQAASLAVELTAGGLRPEHTRYVMTKFNRDSKGYVDFLDFVTYVPLFVEIHQRIITDPLNGMFDL</sequence>
<reference evidence="3" key="1">
    <citation type="journal article" date="2023" name="PLoS Negl. Trop. Dis.">
        <title>A genome sequence for Biomphalaria pfeifferi, the major vector snail for the human-infecting parasite Schistosoma mansoni.</title>
        <authorList>
            <person name="Bu L."/>
            <person name="Lu L."/>
            <person name="Laidemitt M.R."/>
            <person name="Zhang S.M."/>
            <person name="Mutuku M."/>
            <person name="Mkoji G."/>
            <person name="Steinauer M."/>
            <person name="Loker E.S."/>
        </authorList>
    </citation>
    <scope>NUCLEOTIDE SEQUENCE</scope>
    <source>
        <strain evidence="3">KasaAsao</strain>
    </source>
</reference>
<dbReference type="PANTHER" id="PTHR35538">
    <property type="entry name" value="LIG_CHAN-GLU_BD DOMAIN-CONTAINING PROTEIN"/>
    <property type="match status" value="1"/>
</dbReference>
<protein>
    <submittedName>
        <fullName evidence="3">Cyclin-dependent kinase 12 isoform X6</fullName>
    </submittedName>
</protein>
<keyword evidence="3" id="KW-0808">Transferase</keyword>
<organism evidence="3 4">
    <name type="scientific">Biomphalaria pfeifferi</name>
    <name type="common">Bloodfluke planorb</name>
    <name type="synonym">Freshwater snail</name>
    <dbReference type="NCBI Taxonomy" id="112525"/>
    <lineage>
        <taxon>Eukaryota</taxon>
        <taxon>Metazoa</taxon>
        <taxon>Spiralia</taxon>
        <taxon>Lophotrochozoa</taxon>
        <taxon>Mollusca</taxon>
        <taxon>Gastropoda</taxon>
        <taxon>Heterobranchia</taxon>
        <taxon>Euthyneura</taxon>
        <taxon>Panpulmonata</taxon>
        <taxon>Hygrophila</taxon>
        <taxon>Lymnaeoidea</taxon>
        <taxon>Planorbidae</taxon>
        <taxon>Biomphalaria</taxon>
    </lineage>
</organism>
<feature type="region of interest" description="Disordered" evidence="2">
    <location>
        <begin position="869"/>
        <end position="934"/>
    </location>
</feature>
<evidence type="ECO:0000313" key="4">
    <source>
        <dbReference type="Proteomes" id="UP001233172"/>
    </source>
</evidence>
<dbReference type="GO" id="GO:0016301">
    <property type="term" value="F:kinase activity"/>
    <property type="evidence" value="ECO:0007669"/>
    <property type="project" value="UniProtKB-KW"/>
</dbReference>
<feature type="region of interest" description="Disordered" evidence="2">
    <location>
        <begin position="1004"/>
        <end position="1027"/>
    </location>
</feature>